<feature type="compositionally biased region" description="Basic residues" evidence="1">
    <location>
        <begin position="118"/>
        <end position="133"/>
    </location>
</feature>
<dbReference type="Proteomes" id="UP000823388">
    <property type="component" value="Chromosome 3K"/>
</dbReference>
<gene>
    <name evidence="2" type="ORF">PVAP13_3KG568750</name>
</gene>
<dbReference type="EMBL" id="CM029041">
    <property type="protein sequence ID" value="KAG2630993.1"/>
    <property type="molecule type" value="Genomic_DNA"/>
</dbReference>
<sequence>MVTTVAMAAAMAVANGERTPGPGPERPRGPPHRPAPTPRAPCGRGGRPPTRSEVRRRHRCGSTLAAIARSRFAGRGWRQERERERANDLGFGGRATERRFYTAGEEALAVGFNPMAHERRRRSGPAGGRRGRHIPGLGPGFWAWSPGG</sequence>
<dbReference type="AlphaFoldDB" id="A0A8T0VE05"/>
<feature type="region of interest" description="Disordered" evidence="1">
    <location>
        <begin position="112"/>
        <end position="148"/>
    </location>
</feature>
<feature type="compositionally biased region" description="Low complexity" evidence="1">
    <location>
        <begin position="8"/>
        <end position="20"/>
    </location>
</feature>
<evidence type="ECO:0000313" key="2">
    <source>
        <dbReference type="EMBL" id="KAG2630993.1"/>
    </source>
</evidence>
<comment type="caution">
    <text evidence="2">The sequence shown here is derived from an EMBL/GenBank/DDBJ whole genome shotgun (WGS) entry which is preliminary data.</text>
</comment>
<reference evidence="2" key="1">
    <citation type="submission" date="2020-05" db="EMBL/GenBank/DDBJ databases">
        <title>WGS assembly of Panicum virgatum.</title>
        <authorList>
            <person name="Lovell J.T."/>
            <person name="Jenkins J."/>
            <person name="Shu S."/>
            <person name="Juenger T.E."/>
            <person name="Schmutz J."/>
        </authorList>
    </citation>
    <scope>NUCLEOTIDE SEQUENCE</scope>
    <source>
        <strain evidence="2">AP13</strain>
    </source>
</reference>
<proteinExistence type="predicted"/>
<protein>
    <submittedName>
        <fullName evidence="2">Uncharacterized protein</fullName>
    </submittedName>
</protein>
<keyword evidence="3" id="KW-1185">Reference proteome</keyword>
<feature type="region of interest" description="Disordered" evidence="1">
    <location>
        <begin position="8"/>
        <end position="62"/>
    </location>
</feature>
<name>A0A8T0VE05_PANVG</name>
<evidence type="ECO:0000256" key="1">
    <source>
        <dbReference type="SAM" id="MobiDB-lite"/>
    </source>
</evidence>
<accession>A0A8T0VE05</accession>
<organism evidence="2 3">
    <name type="scientific">Panicum virgatum</name>
    <name type="common">Blackwell switchgrass</name>
    <dbReference type="NCBI Taxonomy" id="38727"/>
    <lineage>
        <taxon>Eukaryota</taxon>
        <taxon>Viridiplantae</taxon>
        <taxon>Streptophyta</taxon>
        <taxon>Embryophyta</taxon>
        <taxon>Tracheophyta</taxon>
        <taxon>Spermatophyta</taxon>
        <taxon>Magnoliopsida</taxon>
        <taxon>Liliopsida</taxon>
        <taxon>Poales</taxon>
        <taxon>Poaceae</taxon>
        <taxon>PACMAD clade</taxon>
        <taxon>Panicoideae</taxon>
        <taxon>Panicodae</taxon>
        <taxon>Paniceae</taxon>
        <taxon>Panicinae</taxon>
        <taxon>Panicum</taxon>
        <taxon>Panicum sect. Hiantes</taxon>
    </lineage>
</organism>
<evidence type="ECO:0000313" key="3">
    <source>
        <dbReference type="Proteomes" id="UP000823388"/>
    </source>
</evidence>